<feature type="compositionally biased region" description="Polar residues" evidence="1">
    <location>
        <begin position="538"/>
        <end position="560"/>
    </location>
</feature>
<dbReference type="EMBL" id="CAJPDQ010000020">
    <property type="protein sequence ID" value="CAF9923693.1"/>
    <property type="molecule type" value="Genomic_DNA"/>
</dbReference>
<feature type="compositionally biased region" description="Basic and acidic residues" evidence="1">
    <location>
        <begin position="98"/>
        <end position="113"/>
    </location>
</feature>
<keyword evidence="3" id="KW-1185">Reference proteome</keyword>
<proteinExistence type="predicted"/>
<feature type="region of interest" description="Disordered" evidence="1">
    <location>
        <begin position="504"/>
        <end position="571"/>
    </location>
</feature>
<name>A0A8H3ILT3_9LECA</name>
<feature type="region of interest" description="Disordered" evidence="1">
    <location>
        <begin position="346"/>
        <end position="369"/>
    </location>
</feature>
<sequence length="996" mass="110436">MALDGSSLDIKSEPNLAQHVSRSYTHLQTRDKPILAAMRRPQFQHEFTTESFNNTGVGSPSPARPLIGNSSRKGASTRSGGLSAAFRRVNEQSINNANKDEPVMESRRSDRPLYRPVVSRQQSKGSLPPESRVVPSRSTARTPSPPEIKAQDLLLSPMSEVSEASPPREFAEAYKQINDAEILAAQDEELETTDDASAILPEDNARLLHVDPALMPENPRQRLSGVDDAIILESSPLQNMQDSVHSLPPELEIDFDAANTGAVSRQEKDLRRLYATLGEAKAFSKARRRPKLGTNSSQRDDSLRSDSQSGSSNTSGSILSDGSLNIPSAWGRKARQGRTWLSHLSRDINGNENQPPMMGGLPQEDDKSQAIQNWQAEASMTPLPDVAQDDLLEHSPSPAREALPAVSARDRVRKLAFGSKESSYPGNLQGKSNPALDVIKRGETQNLSDIVVQPNDFGPLIDERLKDTRRKSVSLKPDDNMESAAELNNQFPPLQMPSRVLPHPTSEKPTFHKTRKIQENDIFDDMSEMRSGKKGISGNLSKTVAPSHDSALQNDTVQNRSQHDKHLWKDSDKIKAEEKLEPDMKIHTPVPAKSQTYLKTPLVTGAWIDTPMPTIKTERVKEEPATQESVKETLKKLGLEHLAGTSRVIQNADIKQETLQETAPRLPGSALAAIINRAKDKKAQGTTSQNDDTLLLDDSTILSLEELLANAGESDSSISDTAIKTTGSRVKTGLKSAKHRMPPARLSDQDSDSENDVGIASRLDRLKTSIHDAKAGVGSLQRRINKLPNKSTSASSSRSQSRSRAQSDCEEAGEFHDFIWPCEKCGRKGNSWSSDSGSLLEWHWRPLQIYTPQFWFWPADGKLPRLTKLGWCSVMFWLLILTEAILWDVYSPPFYATEMKGYGVDIHAPRPPFILPRLLWRYMSSSPLDAFQTLFRTVIRVCVHTLNVLLQTFTTTTVNNNNNNNLLNSASRSMKWSSYRPSDQADALGMDEDEFI</sequence>
<feature type="region of interest" description="Disordered" evidence="1">
    <location>
        <begin position="48"/>
        <end position="153"/>
    </location>
</feature>
<reference evidence="2" key="1">
    <citation type="submission" date="2021-03" db="EMBL/GenBank/DDBJ databases">
        <authorList>
            <person name="Tagirdzhanova G."/>
        </authorList>
    </citation>
    <scope>NUCLEOTIDE SEQUENCE</scope>
</reference>
<feature type="compositionally biased region" description="Low complexity" evidence="1">
    <location>
        <begin position="793"/>
        <end position="806"/>
    </location>
</feature>
<feature type="compositionally biased region" description="Low complexity" evidence="1">
    <location>
        <begin position="305"/>
        <end position="323"/>
    </location>
</feature>
<gene>
    <name evidence="2" type="ORF">GOMPHAMPRED_003423</name>
</gene>
<dbReference type="OrthoDB" id="3439035at2759"/>
<feature type="region of interest" description="Disordered" evidence="1">
    <location>
        <begin position="781"/>
        <end position="806"/>
    </location>
</feature>
<feature type="compositionally biased region" description="Polar residues" evidence="1">
    <location>
        <begin position="18"/>
        <end position="27"/>
    </location>
</feature>
<organism evidence="2 3">
    <name type="scientific">Gomphillus americanus</name>
    <dbReference type="NCBI Taxonomy" id="1940652"/>
    <lineage>
        <taxon>Eukaryota</taxon>
        <taxon>Fungi</taxon>
        <taxon>Dikarya</taxon>
        <taxon>Ascomycota</taxon>
        <taxon>Pezizomycotina</taxon>
        <taxon>Lecanoromycetes</taxon>
        <taxon>OSLEUM clade</taxon>
        <taxon>Ostropomycetidae</taxon>
        <taxon>Ostropales</taxon>
        <taxon>Graphidaceae</taxon>
        <taxon>Gomphilloideae</taxon>
        <taxon>Gomphillus</taxon>
    </lineage>
</organism>
<dbReference type="Proteomes" id="UP000664169">
    <property type="component" value="Unassembled WGS sequence"/>
</dbReference>
<comment type="caution">
    <text evidence="2">The sequence shown here is derived from an EMBL/GenBank/DDBJ whole genome shotgun (WGS) entry which is preliminary data.</text>
</comment>
<feature type="region of interest" description="Disordered" evidence="1">
    <location>
        <begin position="284"/>
        <end position="324"/>
    </location>
</feature>
<evidence type="ECO:0000313" key="2">
    <source>
        <dbReference type="EMBL" id="CAF9923693.1"/>
    </source>
</evidence>
<feature type="region of interest" description="Disordered" evidence="1">
    <location>
        <begin position="729"/>
        <end position="756"/>
    </location>
</feature>
<accession>A0A8H3ILT3</accession>
<feature type="compositionally biased region" description="Basic and acidic residues" evidence="1">
    <location>
        <begin position="561"/>
        <end position="571"/>
    </location>
</feature>
<feature type="compositionally biased region" description="Polar residues" evidence="1">
    <location>
        <begin position="68"/>
        <end position="80"/>
    </location>
</feature>
<feature type="compositionally biased region" description="Polar residues" evidence="1">
    <location>
        <begin position="48"/>
        <end position="58"/>
    </location>
</feature>
<dbReference type="AlphaFoldDB" id="A0A8H3ILT3"/>
<evidence type="ECO:0000256" key="1">
    <source>
        <dbReference type="SAM" id="MobiDB-lite"/>
    </source>
</evidence>
<feature type="region of interest" description="Disordered" evidence="1">
    <location>
        <begin position="1"/>
        <end position="32"/>
    </location>
</feature>
<protein>
    <submittedName>
        <fullName evidence="2">Uncharacterized protein</fullName>
    </submittedName>
</protein>
<evidence type="ECO:0000313" key="3">
    <source>
        <dbReference type="Proteomes" id="UP000664169"/>
    </source>
</evidence>